<comment type="similarity">
    <text evidence="1">Belongs to the HscB family.</text>
</comment>
<keyword evidence="5" id="KW-1185">Reference proteome</keyword>
<dbReference type="InterPro" id="IPR009073">
    <property type="entry name" value="HscB_oligo_C"/>
</dbReference>
<dbReference type="PANTHER" id="PTHR14021">
    <property type="entry name" value="IRON-SULFUR CLUSTER CO-CHAPERONE PROTEIN HSCB"/>
    <property type="match status" value="1"/>
</dbReference>
<dbReference type="PANTHER" id="PTHR14021:SF15">
    <property type="entry name" value="IRON-SULFUR CLUSTER CO-CHAPERONE PROTEIN HSCB"/>
    <property type="match status" value="1"/>
</dbReference>
<proteinExistence type="inferred from homology"/>
<sequence>MFRRLYSSKVVDYISLFPNSIKKNNAIDVFRLNTKNLRKEYRQLQSISHPDLNSNKDEQSSIINKAYKTLNDPLSRSQYILLKYSGIDLINDTIGKSMQFEDKEMLMEMMEIHEQLESIVNEDDVNKLKDENNLRINELINKLDECYEKNDWDLAAITTIRLKYAYNIKNALKEWEIGKPIALTH</sequence>
<comment type="caution">
    <text evidence="4">The sequence shown here is derived from an EMBL/GenBank/DDBJ whole genome shotgun (WGS) entry which is preliminary data.</text>
</comment>
<dbReference type="CDD" id="cd06257">
    <property type="entry name" value="DnaJ"/>
    <property type="match status" value="1"/>
</dbReference>
<dbReference type="Gene3D" id="1.10.287.110">
    <property type="entry name" value="DnaJ domain"/>
    <property type="match status" value="1"/>
</dbReference>
<evidence type="ECO:0000256" key="2">
    <source>
        <dbReference type="ARBA" id="ARBA00023186"/>
    </source>
</evidence>
<dbReference type="SUPFAM" id="SSF46565">
    <property type="entry name" value="Chaperone J-domain"/>
    <property type="match status" value="1"/>
</dbReference>
<dbReference type="InterPro" id="IPR036386">
    <property type="entry name" value="HscB_C_sf"/>
</dbReference>
<dbReference type="GO" id="GO:0001671">
    <property type="term" value="F:ATPase activator activity"/>
    <property type="evidence" value="ECO:0007669"/>
    <property type="project" value="InterPro"/>
</dbReference>
<protein>
    <submittedName>
        <fullName evidence="4">J-type chaperone</fullName>
    </submittedName>
</protein>
<dbReference type="PROSITE" id="PS50076">
    <property type="entry name" value="DNAJ_2"/>
    <property type="match status" value="1"/>
</dbReference>
<dbReference type="SUPFAM" id="SSF47144">
    <property type="entry name" value="HSC20 (HSCB), C-terminal oligomerisation domain"/>
    <property type="match status" value="1"/>
</dbReference>
<feature type="domain" description="J" evidence="3">
    <location>
        <begin position="12"/>
        <end position="83"/>
    </location>
</feature>
<dbReference type="InterPro" id="IPR004640">
    <property type="entry name" value="HscB"/>
</dbReference>
<dbReference type="Pfam" id="PF07743">
    <property type="entry name" value="HSCB_C"/>
    <property type="match status" value="1"/>
</dbReference>
<organism evidence="4 5">
    <name type="scientific">Pichia kluyveri</name>
    <name type="common">Yeast</name>
    <dbReference type="NCBI Taxonomy" id="36015"/>
    <lineage>
        <taxon>Eukaryota</taxon>
        <taxon>Fungi</taxon>
        <taxon>Dikarya</taxon>
        <taxon>Ascomycota</taxon>
        <taxon>Saccharomycotina</taxon>
        <taxon>Pichiomycetes</taxon>
        <taxon>Pichiales</taxon>
        <taxon>Pichiaceae</taxon>
        <taxon>Pichia</taxon>
    </lineage>
</organism>
<dbReference type="InterPro" id="IPR036869">
    <property type="entry name" value="J_dom_sf"/>
</dbReference>
<dbReference type="SMART" id="SM00271">
    <property type="entry name" value="DnaJ"/>
    <property type="match status" value="1"/>
</dbReference>
<dbReference type="GO" id="GO:0051259">
    <property type="term" value="P:protein complex oligomerization"/>
    <property type="evidence" value="ECO:0007669"/>
    <property type="project" value="InterPro"/>
</dbReference>
<dbReference type="InterPro" id="IPR001623">
    <property type="entry name" value="DnaJ_domain"/>
</dbReference>
<dbReference type="GO" id="GO:0051087">
    <property type="term" value="F:protein-folding chaperone binding"/>
    <property type="evidence" value="ECO:0007669"/>
    <property type="project" value="InterPro"/>
</dbReference>
<name>A0AAV5R4V1_PICKL</name>
<dbReference type="Pfam" id="PF00226">
    <property type="entry name" value="DnaJ"/>
    <property type="match status" value="1"/>
</dbReference>
<dbReference type="NCBIfam" id="TIGR00714">
    <property type="entry name" value="hscB"/>
    <property type="match status" value="1"/>
</dbReference>
<dbReference type="GO" id="GO:0005739">
    <property type="term" value="C:mitochondrion"/>
    <property type="evidence" value="ECO:0007669"/>
    <property type="project" value="TreeGrafter"/>
</dbReference>
<dbReference type="Gene3D" id="1.20.1280.20">
    <property type="entry name" value="HscB, C-terminal domain"/>
    <property type="match status" value="1"/>
</dbReference>
<evidence type="ECO:0000313" key="4">
    <source>
        <dbReference type="EMBL" id="GMM46350.1"/>
    </source>
</evidence>
<keyword evidence="2" id="KW-0143">Chaperone</keyword>
<dbReference type="GO" id="GO:0044571">
    <property type="term" value="P:[2Fe-2S] cluster assembly"/>
    <property type="evidence" value="ECO:0007669"/>
    <property type="project" value="InterPro"/>
</dbReference>
<gene>
    <name evidence="4" type="ORF">DAPK24_029250</name>
</gene>
<dbReference type="EMBL" id="BTGB01000003">
    <property type="protein sequence ID" value="GMM46350.1"/>
    <property type="molecule type" value="Genomic_DNA"/>
</dbReference>
<dbReference type="AlphaFoldDB" id="A0AAV5R4V1"/>
<evidence type="ECO:0000313" key="5">
    <source>
        <dbReference type="Proteomes" id="UP001378960"/>
    </source>
</evidence>
<accession>A0AAV5R4V1</accession>
<dbReference type="Proteomes" id="UP001378960">
    <property type="component" value="Unassembled WGS sequence"/>
</dbReference>
<evidence type="ECO:0000256" key="1">
    <source>
        <dbReference type="ARBA" id="ARBA00010476"/>
    </source>
</evidence>
<evidence type="ECO:0000259" key="3">
    <source>
        <dbReference type="PROSITE" id="PS50076"/>
    </source>
</evidence>
<reference evidence="4 5" key="1">
    <citation type="journal article" date="2023" name="Elife">
        <title>Identification of key yeast species and microbe-microbe interactions impacting larval growth of Drosophila in the wild.</title>
        <authorList>
            <person name="Mure A."/>
            <person name="Sugiura Y."/>
            <person name="Maeda R."/>
            <person name="Honda K."/>
            <person name="Sakurai N."/>
            <person name="Takahashi Y."/>
            <person name="Watada M."/>
            <person name="Katoh T."/>
            <person name="Gotoh A."/>
            <person name="Gotoh Y."/>
            <person name="Taniguchi I."/>
            <person name="Nakamura K."/>
            <person name="Hayashi T."/>
            <person name="Katayama T."/>
            <person name="Uemura T."/>
            <person name="Hattori Y."/>
        </authorList>
    </citation>
    <scope>NUCLEOTIDE SEQUENCE [LARGE SCALE GENOMIC DNA]</scope>
    <source>
        <strain evidence="4 5">PK-24</strain>
    </source>
</reference>